<protein>
    <submittedName>
        <fullName evidence="1">DUF4269 domain-containing protein</fullName>
    </submittedName>
</protein>
<evidence type="ECO:0000313" key="1">
    <source>
        <dbReference type="EMBL" id="TKC01794.1"/>
    </source>
</evidence>
<dbReference type="EMBL" id="SWBO01000003">
    <property type="protein sequence ID" value="TKC01794.1"/>
    <property type="molecule type" value="Genomic_DNA"/>
</dbReference>
<sequence length="176" mass="20401">MIDFLKIDYLKDGNERQKAAFEVLTKHLVFEKLKNFNPILTGTIPINIDIPESDLDIICFYPNKVDFIDRIVKNFGQEKNFQLKKTIIHDNETVIANFWIDEFEIEIFGQNIPTTAQNAYKHMIIEQQILTKMGEEFRLKIIKLKNDGYKTEPAFAMLLGLSGNPFNALLQLSFAI</sequence>
<gene>
    <name evidence="1" type="ORF">FA045_05975</name>
</gene>
<comment type="caution">
    <text evidence="1">The sequence shown here is derived from an EMBL/GenBank/DDBJ whole genome shotgun (WGS) entry which is preliminary data.</text>
</comment>
<organism evidence="1 2">
    <name type="scientific">Pedobacter cryotolerans</name>
    <dbReference type="NCBI Taxonomy" id="2571270"/>
    <lineage>
        <taxon>Bacteria</taxon>
        <taxon>Pseudomonadati</taxon>
        <taxon>Bacteroidota</taxon>
        <taxon>Sphingobacteriia</taxon>
        <taxon>Sphingobacteriales</taxon>
        <taxon>Sphingobacteriaceae</taxon>
        <taxon>Pedobacter</taxon>
    </lineage>
</organism>
<accession>A0A4U1CCW2</accession>
<dbReference type="AlphaFoldDB" id="A0A4U1CCW2"/>
<name>A0A4U1CCW2_9SPHI</name>
<keyword evidence="2" id="KW-1185">Reference proteome</keyword>
<proteinExistence type="predicted"/>
<dbReference type="InterPro" id="IPR025365">
    <property type="entry name" value="DUF4269"/>
</dbReference>
<reference evidence="1 2" key="1">
    <citation type="submission" date="2019-04" db="EMBL/GenBank/DDBJ databases">
        <title>Pedobacter sp. AR-2-6 sp. nov., isolated from Arctic soil.</title>
        <authorList>
            <person name="Dahal R.H."/>
            <person name="Kim D.-U."/>
        </authorList>
    </citation>
    <scope>NUCLEOTIDE SEQUENCE [LARGE SCALE GENOMIC DNA]</scope>
    <source>
        <strain evidence="1 2">AR-2-6</strain>
    </source>
</reference>
<dbReference type="OrthoDB" id="6402248at2"/>
<dbReference type="Pfam" id="PF14091">
    <property type="entry name" value="DUF4269"/>
    <property type="match status" value="1"/>
</dbReference>
<evidence type="ECO:0000313" key="2">
    <source>
        <dbReference type="Proteomes" id="UP000310477"/>
    </source>
</evidence>
<dbReference type="RefSeq" id="WP_136875507.1">
    <property type="nucleotide sequence ID" value="NZ_SWBO01000003.1"/>
</dbReference>
<dbReference type="Proteomes" id="UP000310477">
    <property type="component" value="Unassembled WGS sequence"/>
</dbReference>